<feature type="transmembrane region" description="Helical" evidence="2">
    <location>
        <begin position="694"/>
        <end position="724"/>
    </location>
</feature>
<reference evidence="3" key="1">
    <citation type="submission" date="2020-03" db="EMBL/GenBank/DDBJ databases">
        <authorList>
            <person name="He L."/>
        </authorList>
    </citation>
    <scope>NUCLEOTIDE SEQUENCE</scope>
    <source>
        <strain evidence="3">CkLH20</strain>
    </source>
</reference>
<dbReference type="EMBL" id="JAATWM020000019">
    <property type="protein sequence ID" value="KAF9876123.1"/>
    <property type="molecule type" value="Genomic_DNA"/>
</dbReference>
<comment type="caution">
    <text evidence="3">The sequence shown here is derived from an EMBL/GenBank/DDBJ whole genome shotgun (WGS) entry which is preliminary data.</text>
</comment>
<name>A0A9P6I4B4_9PEZI</name>
<dbReference type="PANTHER" id="PTHR35043:SF9">
    <property type="match status" value="1"/>
</dbReference>
<keyword evidence="2" id="KW-0812">Transmembrane</keyword>
<accession>A0A9P6I4B4</accession>
<dbReference type="Proteomes" id="UP000781932">
    <property type="component" value="Unassembled WGS sequence"/>
</dbReference>
<protein>
    <submittedName>
        <fullName evidence="3">Uncharacterized protein</fullName>
    </submittedName>
</protein>
<feature type="transmembrane region" description="Helical" evidence="2">
    <location>
        <begin position="24"/>
        <end position="42"/>
    </location>
</feature>
<evidence type="ECO:0000256" key="1">
    <source>
        <dbReference type="SAM" id="MobiDB-lite"/>
    </source>
</evidence>
<organism evidence="3 4">
    <name type="scientific">Colletotrichum karsti</name>
    <dbReference type="NCBI Taxonomy" id="1095194"/>
    <lineage>
        <taxon>Eukaryota</taxon>
        <taxon>Fungi</taxon>
        <taxon>Dikarya</taxon>
        <taxon>Ascomycota</taxon>
        <taxon>Pezizomycotina</taxon>
        <taxon>Sordariomycetes</taxon>
        <taxon>Hypocreomycetidae</taxon>
        <taxon>Glomerellales</taxon>
        <taxon>Glomerellaceae</taxon>
        <taxon>Colletotrichum</taxon>
        <taxon>Colletotrichum boninense species complex</taxon>
    </lineage>
</organism>
<proteinExistence type="predicted"/>
<dbReference type="AlphaFoldDB" id="A0A9P6I4B4"/>
<feature type="transmembrane region" description="Helical" evidence="2">
    <location>
        <begin position="646"/>
        <end position="673"/>
    </location>
</feature>
<feature type="transmembrane region" description="Helical" evidence="2">
    <location>
        <begin position="591"/>
        <end position="611"/>
    </location>
</feature>
<dbReference type="PANTHER" id="PTHR35043">
    <property type="entry name" value="TRANSCRIPTION FACTOR DOMAIN-CONTAINING PROTEIN"/>
    <property type="match status" value="1"/>
</dbReference>
<keyword evidence="2" id="KW-0472">Membrane</keyword>
<dbReference type="RefSeq" id="XP_038745584.1">
    <property type="nucleotide sequence ID" value="XM_038889286.1"/>
</dbReference>
<dbReference type="OrthoDB" id="4589419at2759"/>
<keyword evidence="4" id="KW-1185">Reference proteome</keyword>
<dbReference type="GeneID" id="62162360"/>
<evidence type="ECO:0000313" key="3">
    <source>
        <dbReference type="EMBL" id="KAF9876123.1"/>
    </source>
</evidence>
<feature type="transmembrane region" description="Helical" evidence="2">
    <location>
        <begin position="62"/>
        <end position="85"/>
    </location>
</feature>
<sequence>MWQPLGVASEVASWQPEPKERGSWSILSSCLTTIGLCVWTALHLNIPEHGRKPAVPWRKILWAILGLFAPEFASLNTLNFLWIVLANLSGMEKHLADLSPPLVKKRRWWKRLWSFPKSKGASGDDVDDGSGSPGEKEPSLTAPDRSPDCPSEEQDDDHRRKHRWTSTHSFYAIMGGFVIDNGGNQSVCPLPQGRQRLTLLPRALLFLAEHEPDLIPDIPESSIRDKSKSEGVAKLIAYWQAVWYVAQFASRLGEGWNVTMLELNTLLHVVYALLVYFVFWIHKPLDVTEPTVIVVDGERQAQVFAALSLVSECGKAPLQPWWVDWAENDDVGRSTDDRVLSALALFKAHGLHSGEVDLDELEEPALQAAMARSSQSEEEPPESFHDRTAKAIIAAITTGSPPPDLDVAEIPQKNKVQYRRLKGMLDPAPIPQMLATIWSRLGVDFERVWTYGGLSELWSDTAGRSDGLQSGIGDADVQLEETAVIIPREDIHRFHLGLRGMEKYPSLASRVSSLSNMLAPKAPDLSTELLVQMSTSMREVEPFSSTPIFSTIHFTHGESATTNQDNAPSASSAPAYMTPSQAARILLASPWISLCGFFITSSLYGGVHLILGWNGPMHTHAEVMLWRLASIMITVPWSYMVIGLPYFAVILTTCLLIVVAVGLMYAPTFAVCWTMTQIKGTERRALLSPGIRHFVVTICAAACSIFFAFPFVMVVTVVAAYLLARVYIVVECFLSLPYAPESAFHLPNWSSYTFHL</sequence>
<reference evidence="3" key="2">
    <citation type="submission" date="2020-11" db="EMBL/GenBank/DDBJ databases">
        <title>Whole genome sequencing of Colletotrichum sp.</title>
        <authorList>
            <person name="Li H."/>
        </authorList>
    </citation>
    <scope>NUCLEOTIDE SEQUENCE</scope>
    <source>
        <strain evidence="3">CkLH20</strain>
    </source>
</reference>
<gene>
    <name evidence="3" type="ORF">CkaCkLH20_06569</name>
</gene>
<keyword evidence="2" id="KW-1133">Transmembrane helix</keyword>
<evidence type="ECO:0000313" key="4">
    <source>
        <dbReference type="Proteomes" id="UP000781932"/>
    </source>
</evidence>
<feature type="transmembrane region" description="Helical" evidence="2">
    <location>
        <begin position="623"/>
        <end position="640"/>
    </location>
</feature>
<feature type="region of interest" description="Disordered" evidence="1">
    <location>
        <begin position="118"/>
        <end position="162"/>
    </location>
</feature>
<evidence type="ECO:0000256" key="2">
    <source>
        <dbReference type="SAM" id="Phobius"/>
    </source>
</evidence>